<gene>
    <name evidence="2" type="ORF">PECAL_3P17650</name>
</gene>
<comment type="caution">
    <text evidence="2">The sequence shown here is derived from an EMBL/GenBank/DDBJ whole genome shotgun (WGS) entry which is preliminary data.</text>
</comment>
<dbReference type="EMBL" id="CAKKNE010000003">
    <property type="protein sequence ID" value="CAH0371811.1"/>
    <property type="molecule type" value="Genomic_DNA"/>
</dbReference>
<dbReference type="Proteomes" id="UP000789595">
    <property type="component" value="Unassembled WGS sequence"/>
</dbReference>
<feature type="compositionally biased region" description="Polar residues" evidence="1">
    <location>
        <begin position="320"/>
        <end position="332"/>
    </location>
</feature>
<evidence type="ECO:0000313" key="3">
    <source>
        <dbReference type="Proteomes" id="UP000789595"/>
    </source>
</evidence>
<organism evidence="2 3">
    <name type="scientific">Pelagomonas calceolata</name>
    <dbReference type="NCBI Taxonomy" id="35677"/>
    <lineage>
        <taxon>Eukaryota</taxon>
        <taxon>Sar</taxon>
        <taxon>Stramenopiles</taxon>
        <taxon>Ochrophyta</taxon>
        <taxon>Pelagophyceae</taxon>
        <taxon>Pelagomonadales</taxon>
        <taxon>Pelagomonadaceae</taxon>
        <taxon>Pelagomonas</taxon>
    </lineage>
</organism>
<feature type="region of interest" description="Disordered" evidence="1">
    <location>
        <begin position="250"/>
        <end position="370"/>
    </location>
</feature>
<protein>
    <submittedName>
        <fullName evidence="2">Uncharacterized protein</fullName>
    </submittedName>
</protein>
<evidence type="ECO:0000256" key="1">
    <source>
        <dbReference type="SAM" id="MobiDB-lite"/>
    </source>
</evidence>
<feature type="compositionally biased region" description="Basic residues" evidence="1">
    <location>
        <begin position="335"/>
        <end position="345"/>
    </location>
</feature>
<name>A0A8J2SJA2_9STRA</name>
<keyword evidence="3" id="KW-1185">Reference proteome</keyword>
<sequence>MARPHVLWVLVAATARAKRSNPPQKPLVARTYTTATVDALGAEAAADVRVAFDGGCRTLAGDECAGPTPRTNGTEPVTLVLIKATRDCGANGLWHLLNRCVTAAARAAAQRRAALAFVAHDGEPPEDPCRLAPLAERWRPFLEALFADGVYASLACYRRARPSARTYREVAVVAATPASQTVPENFRDVGFAAFGVPPPTDAVGAPRTVLHLRREDREGTLRAHRTLRNASVLEAAFRRAGFRVDHCCDFRAPDERAPPPVERPQRPWRVRQLRRQDRPGRDRRVHPEAPEAPQDDARRRGHGQEGSPAGASSGTPGGTRSTWTASRKSATGRSPRSRRRSRPRRRPEVALAYDRALILPTPSPRITFSS</sequence>
<reference evidence="2" key="1">
    <citation type="submission" date="2021-11" db="EMBL/GenBank/DDBJ databases">
        <authorList>
            <consortium name="Genoscope - CEA"/>
            <person name="William W."/>
        </authorList>
    </citation>
    <scope>NUCLEOTIDE SEQUENCE</scope>
</reference>
<proteinExistence type="predicted"/>
<feature type="compositionally biased region" description="Basic and acidic residues" evidence="1">
    <location>
        <begin position="274"/>
        <end position="289"/>
    </location>
</feature>
<accession>A0A8J2SJA2</accession>
<feature type="non-terminal residue" evidence="2">
    <location>
        <position position="370"/>
    </location>
</feature>
<dbReference type="AlphaFoldDB" id="A0A8J2SJA2"/>
<evidence type="ECO:0000313" key="2">
    <source>
        <dbReference type="EMBL" id="CAH0371811.1"/>
    </source>
</evidence>